<evidence type="ECO:0000313" key="2">
    <source>
        <dbReference type="EMBL" id="KAH9422405.1"/>
    </source>
</evidence>
<evidence type="ECO:0000313" key="3">
    <source>
        <dbReference type="Proteomes" id="UP000887458"/>
    </source>
</evidence>
<evidence type="ECO:0000256" key="1">
    <source>
        <dbReference type="SAM" id="MobiDB-lite"/>
    </source>
</evidence>
<gene>
    <name evidence="2" type="ORF">DERP_003081</name>
</gene>
<comment type="caution">
    <text evidence="2">The sequence shown here is derived from an EMBL/GenBank/DDBJ whole genome shotgun (WGS) entry which is preliminary data.</text>
</comment>
<dbReference type="Proteomes" id="UP000887458">
    <property type="component" value="Unassembled WGS sequence"/>
</dbReference>
<feature type="compositionally biased region" description="Low complexity" evidence="1">
    <location>
        <begin position="9"/>
        <end position="21"/>
    </location>
</feature>
<protein>
    <submittedName>
        <fullName evidence="2">Uncharacterized protein</fullName>
    </submittedName>
</protein>
<proteinExistence type="predicted"/>
<accession>A0ABQ8JIH2</accession>
<organism evidence="2 3">
    <name type="scientific">Dermatophagoides pteronyssinus</name>
    <name type="common">European house dust mite</name>
    <dbReference type="NCBI Taxonomy" id="6956"/>
    <lineage>
        <taxon>Eukaryota</taxon>
        <taxon>Metazoa</taxon>
        <taxon>Ecdysozoa</taxon>
        <taxon>Arthropoda</taxon>
        <taxon>Chelicerata</taxon>
        <taxon>Arachnida</taxon>
        <taxon>Acari</taxon>
        <taxon>Acariformes</taxon>
        <taxon>Sarcoptiformes</taxon>
        <taxon>Astigmata</taxon>
        <taxon>Psoroptidia</taxon>
        <taxon>Analgoidea</taxon>
        <taxon>Pyroglyphidae</taxon>
        <taxon>Dermatophagoidinae</taxon>
        <taxon>Dermatophagoides</taxon>
    </lineage>
</organism>
<keyword evidence="3" id="KW-1185">Reference proteome</keyword>
<name>A0ABQ8JIH2_DERPT</name>
<feature type="region of interest" description="Disordered" evidence="1">
    <location>
        <begin position="1"/>
        <end position="34"/>
    </location>
</feature>
<reference evidence="2 3" key="2">
    <citation type="journal article" date="2022" name="Mol. Biol. Evol.">
        <title>Comparative Genomics Reveals Insights into the Divergent Evolution of Astigmatic Mites and Household Pest Adaptations.</title>
        <authorList>
            <person name="Xiong Q."/>
            <person name="Wan A.T."/>
            <person name="Liu X."/>
            <person name="Fung C.S."/>
            <person name="Xiao X."/>
            <person name="Malainual N."/>
            <person name="Hou J."/>
            <person name="Wang L."/>
            <person name="Wang M."/>
            <person name="Yang K.Y."/>
            <person name="Cui Y."/>
            <person name="Leung E.L."/>
            <person name="Nong W."/>
            <person name="Shin S.K."/>
            <person name="Au S.W."/>
            <person name="Jeong K.Y."/>
            <person name="Chew F.T."/>
            <person name="Hui J.H."/>
            <person name="Leung T.F."/>
            <person name="Tungtrongchitr A."/>
            <person name="Zhong N."/>
            <person name="Liu Z."/>
            <person name="Tsui S.K."/>
        </authorList>
    </citation>
    <scope>NUCLEOTIDE SEQUENCE [LARGE SCALE GENOMIC DNA]</scope>
    <source>
        <strain evidence="2">Derp</strain>
    </source>
</reference>
<sequence length="141" mass="16706">MVSNHLADNNNNNNKNQQQQQAMKSMINRNQQQQQQNYKIFNDTDEDDAFVLMEYNIDWNSNFLQSNNNNNNNNDIYRSENLFNNQNTDNDDDLERLKYRFGIEQQQQRMFESSTATSNVTFDDIEKLSIRIAEHALEING</sequence>
<reference evidence="2 3" key="1">
    <citation type="journal article" date="2018" name="J. Allergy Clin. Immunol.">
        <title>High-quality assembly of Dermatophagoides pteronyssinus genome and transcriptome reveals a wide range of novel allergens.</title>
        <authorList>
            <person name="Liu X.Y."/>
            <person name="Yang K.Y."/>
            <person name="Wang M.Q."/>
            <person name="Kwok J.S."/>
            <person name="Zeng X."/>
            <person name="Yang Z."/>
            <person name="Xiao X.J."/>
            <person name="Lau C.P."/>
            <person name="Li Y."/>
            <person name="Huang Z.M."/>
            <person name="Ba J.G."/>
            <person name="Yim A.K."/>
            <person name="Ouyang C.Y."/>
            <person name="Ngai S.M."/>
            <person name="Chan T.F."/>
            <person name="Leung E.L."/>
            <person name="Liu L."/>
            <person name="Liu Z.G."/>
            <person name="Tsui S.K."/>
        </authorList>
    </citation>
    <scope>NUCLEOTIDE SEQUENCE [LARGE SCALE GENOMIC DNA]</scope>
    <source>
        <strain evidence="2">Derp</strain>
    </source>
</reference>
<dbReference type="EMBL" id="NJHN03000036">
    <property type="protein sequence ID" value="KAH9422405.1"/>
    <property type="molecule type" value="Genomic_DNA"/>
</dbReference>